<comment type="caution">
    <text evidence="2">The sequence shown here is derived from an EMBL/GenBank/DDBJ whole genome shotgun (WGS) entry which is preliminary data.</text>
</comment>
<feature type="region of interest" description="Disordered" evidence="1">
    <location>
        <begin position="30"/>
        <end position="54"/>
    </location>
</feature>
<evidence type="ECO:0000313" key="2">
    <source>
        <dbReference type="EMBL" id="KAA1102534.1"/>
    </source>
</evidence>
<reference evidence="2 3" key="1">
    <citation type="submission" date="2019-05" db="EMBL/GenBank/DDBJ databases">
        <title>Emergence of the Ug99 lineage of the wheat stem rust pathogen through somatic hybridization.</title>
        <authorList>
            <person name="Li F."/>
            <person name="Upadhyaya N.M."/>
            <person name="Sperschneider J."/>
            <person name="Matny O."/>
            <person name="Nguyen-Phuc H."/>
            <person name="Mago R."/>
            <person name="Raley C."/>
            <person name="Miller M.E."/>
            <person name="Silverstein K.A.T."/>
            <person name="Henningsen E."/>
            <person name="Hirsch C.D."/>
            <person name="Visser B."/>
            <person name="Pretorius Z.A."/>
            <person name="Steffenson B.J."/>
            <person name="Schwessinger B."/>
            <person name="Dodds P.N."/>
            <person name="Figueroa M."/>
        </authorList>
    </citation>
    <scope>NUCLEOTIDE SEQUENCE [LARGE SCALE GENOMIC DNA]</scope>
    <source>
        <strain evidence="2 3">Ug99</strain>
    </source>
</reference>
<evidence type="ECO:0000313" key="3">
    <source>
        <dbReference type="Proteomes" id="UP000325313"/>
    </source>
</evidence>
<protein>
    <submittedName>
        <fullName evidence="2">Uncharacterized protein</fullName>
    </submittedName>
</protein>
<organism evidence="2 3">
    <name type="scientific">Puccinia graminis f. sp. tritici</name>
    <dbReference type="NCBI Taxonomy" id="56615"/>
    <lineage>
        <taxon>Eukaryota</taxon>
        <taxon>Fungi</taxon>
        <taxon>Dikarya</taxon>
        <taxon>Basidiomycota</taxon>
        <taxon>Pucciniomycotina</taxon>
        <taxon>Pucciniomycetes</taxon>
        <taxon>Pucciniales</taxon>
        <taxon>Pucciniaceae</taxon>
        <taxon>Puccinia</taxon>
    </lineage>
</organism>
<gene>
    <name evidence="2" type="ORF">PGTUg99_009799</name>
</gene>
<dbReference type="AlphaFoldDB" id="A0A5B0PPC2"/>
<accession>A0A5B0PPC2</accession>
<dbReference type="EMBL" id="VDEP01000337">
    <property type="protein sequence ID" value="KAA1102534.1"/>
    <property type="molecule type" value="Genomic_DNA"/>
</dbReference>
<feature type="compositionally biased region" description="Polar residues" evidence="1">
    <location>
        <begin position="41"/>
        <end position="54"/>
    </location>
</feature>
<name>A0A5B0PPC2_PUCGR</name>
<proteinExistence type="predicted"/>
<evidence type="ECO:0000256" key="1">
    <source>
        <dbReference type="SAM" id="MobiDB-lite"/>
    </source>
</evidence>
<sequence length="54" mass="6177">MYDCISAPGVGWNVSLEGLLFVCRLPSFDSSPEPEQHYHHQLNQQTKPNFSTRN</sequence>
<dbReference type="Proteomes" id="UP000325313">
    <property type="component" value="Unassembled WGS sequence"/>
</dbReference>